<evidence type="ECO:0000256" key="5">
    <source>
        <dbReference type="ARBA" id="ARBA00022827"/>
    </source>
</evidence>
<dbReference type="GO" id="GO:0016491">
    <property type="term" value="F:oxidoreductase activity"/>
    <property type="evidence" value="ECO:0007669"/>
    <property type="project" value="UniProtKB-KW"/>
</dbReference>
<dbReference type="SUPFAM" id="SSF54862">
    <property type="entry name" value="4Fe-4S ferredoxins"/>
    <property type="match status" value="1"/>
</dbReference>
<reference evidence="11" key="1">
    <citation type="submission" date="2016-11" db="EMBL/GenBank/DDBJ databases">
        <authorList>
            <person name="Varghese N."/>
            <person name="Submissions S."/>
        </authorList>
    </citation>
    <scope>NUCLEOTIDE SEQUENCE [LARGE SCALE GENOMIC DNA]</scope>
    <source>
        <strain evidence="11">DSM 9756</strain>
    </source>
</reference>
<dbReference type="Pfam" id="PF14691">
    <property type="entry name" value="Fer4_20"/>
    <property type="match status" value="1"/>
</dbReference>
<evidence type="ECO:0000256" key="6">
    <source>
        <dbReference type="ARBA" id="ARBA00023002"/>
    </source>
</evidence>
<keyword evidence="5" id="KW-0285">Flavoprotein</keyword>
<dbReference type="SUPFAM" id="SSF46548">
    <property type="entry name" value="alpha-helical ferredoxin"/>
    <property type="match status" value="2"/>
</dbReference>
<dbReference type="PROSITE" id="PS00198">
    <property type="entry name" value="4FE4S_FER_1"/>
    <property type="match status" value="2"/>
</dbReference>
<keyword evidence="5" id="KW-0274">FAD</keyword>
<comment type="cofactor">
    <cofactor evidence="1">
        <name>FAD</name>
        <dbReference type="ChEBI" id="CHEBI:57692"/>
    </cofactor>
</comment>
<evidence type="ECO:0000256" key="1">
    <source>
        <dbReference type="ARBA" id="ARBA00001974"/>
    </source>
</evidence>
<keyword evidence="3" id="KW-0004">4Fe-4S</keyword>
<dbReference type="PANTHER" id="PTHR43498">
    <property type="entry name" value="FERREDOXIN:COB-COM HETERODISULFIDE REDUCTASE SUBUNIT A"/>
    <property type="match status" value="1"/>
</dbReference>
<evidence type="ECO:0000313" key="10">
    <source>
        <dbReference type="EMBL" id="SHF10027.1"/>
    </source>
</evidence>
<proteinExistence type="inferred from homology"/>
<dbReference type="SUPFAM" id="SSF51905">
    <property type="entry name" value="FAD/NAD(P)-binding domain"/>
    <property type="match status" value="3"/>
</dbReference>
<dbReference type="OrthoDB" id="9766627at2"/>
<dbReference type="InterPro" id="IPR023753">
    <property type="entry name" value="FAD/NAD-binding_dom"/>
</dbReference>
<dbReference type="PANTHER" id="PTHR43498:SF1">
    <property type="entry name" value="COB--COM HETERODISULFIDE REDUCTASE IRON-SULFUR SUBUNIT A"/>
    <property type="match status" value="1"/>
</dbReference>
<keyword evidence="6" id="KW-0560">Oxidoreductase</keyword>
<evidence type="ECO:0000256" key="8">
    <source>
        <dbReference type="ARBA" id="ARBA00023014"/>
    </source>
</evidence>
<evidence type="ECO:0000256" key="7">
    <source>
        <dbReference type="ARBA" id="ARBA00023004"/>
    </source>
</evidence>
<evidence type="ECO:0000256" key="4">
    <source>
        <dbReference type="ARBA" id="ARBA00022723"/>
    </source>
</evidence>
<dbReference type="Gene3D" id="1.10.1060.10">
    <property type="entry name" value="Alpha-helical ferredoxin"/>
    <property type="match status" value="1"/>
</dbReference>
<feature type="domain" description="4Fe-4S ferredoxin-type" evidence="9">
    <location>
        <begin position="1443"/>
        <end position="1472"/>
    </location>
</feature>
<gene>
    <name evidence="10" type="ORF">SAMN02745206_01329</name>
</gene>
<dbReference type="InterPro" id="IPR009051">
    <property type="entry name" value="Helical_ferredxn"/>
</dbReference>
<protein>
    <submittedName>
        <fullName evidence="10">Putative selenate reductase, YgfK subunit</fullName>
    </submittedName>
</protein>
<dbReference type="Pfam" id="PF00037">
    <property type="entry name" value="Fer4"/>
    <property type="match status" value="2"/>
</dbReference>
<dbReference type="PROSITE" id="PS51379">
    <property type="entry name" value="4FE4S_FER_2"/>
    <property type="match status" value="3"/>
</dbReference>
<dbReference type="InterPro" id="IPR017896">
    <property type="entry name" value="4Fe4S_Fe-S-bd"/>
</dbReference>
<dbReference type="InterPro" id="IPR017900">
    <property type="entry name" value="4Fe4S_Fe_S_CS"/>
</dbReference>
<dbReference type="Gene3D" id="3.50.50.60">
    <property type="entry name" value="FAD/NAD(P)-binding domain"/>
    <property type="match status" value="5"/>
</dbReference>
<evidence type="ECO:0000256" key="3">
    <source>
        <dbReference type="ARBA" id="ARBA00022485"/>
    </source>
</evidence>
<keyword evidence="7" id="KW-0408">Iron</keyword>
<dbReference type="EMBL" id="FQVB01000011">
    <property type="protein sequence ID" value="SHF10027.1"/>
    <property type="molecule type" value="Genomic_DNA"/>
</dbReference>
<evidence type="ECO:0000256" key="2">
    <source>
        <dbReference type="ARBA" id="ARBA00006561"/>
    </source>
</evidence>
<feature type="domain" description="4Fe-4S ferredoxin-type" evidence="9">
    <location>
        <begin position="1408"/>
        <end position="1437"/>
    </location>
</feature>
<dbReference type="SUPFAM" id="SSF51971">
    <property type="entry name" value="Nucleotide-binding domain"/>
    <property type="match status" value="1"/>
</dbReference>
<dbReference type="Pfam" id="PF07992">
    <property type="entry name" value="Pyr_redox_2"/>
    <property type="match status" value="2"/>
</dbReference>
<sequence length="1486" mass="162696">MSSHDSGNGNAVGSVLVVGGGIAGMQASLDLANSGYRVVLVEKDISIGGNMAKLDKTFPTNDCSTCMISPKLIEVASHPNIHILTRTRVVDLEGEPGRFRVTVQREPRYVLEDRCTACGECMQVCPVEIPADFNQGLNKRKAIYRHFPQAIPSSFAIDKKGMAPCKAACPAGISVQGYVALIAQGKYREALKLIRKDNPLPAVCGRVCHHPCENACSRGRLDEPVAIDFLKRFVCDWEAAEGPAEPPERKQSTGRKVAVIGAGPAGLTASYYLALEGHEVTIFEAMPEPGGWLRYGIPEYRLPRHVLKAEIDFIRSSGVEIRTGMRLGRDFQLEDLRSQGYEAFFIAIGTQQDLKLNVPGENLREVYTGTSFLLKLNSGETPPIGRRVAVIGGGNCAMDVARSCLRLGADEVHVIYRRSREEMPANPEEVEEALEEGVQIHFLAAPIAIDGSEDGHVTGLQCIRMELGEPDESGRRRPVPVEGSEYHVDVDSVIAAIGLMTDLDDLEAMDPASRPQVSRWGTLVVDPITYETSVPGVFAGGDVATGPATVVQAIAAGKEVAVSIDRFLRGRDLKAGRLPHVHTAPTPDLRVPKVPRTAMPRLDPQERARTFQEVQLGFDEEAARREAERCLHCGVCSECYQCVEVCLARAVDHSMEPREETLEVGAVLYACGFSPFDARQKPEYGYGRYPNVMTSLEYERILAASGPTNGHVERPSDGAVPKKIAWIQCVGSRDVTIGKDYCSTVCCMYATKQAIVTKDHEPDVETTIFFIDLRAMGKGFERYRDRAVTRHGVRYVRCQISRIIETPQGNDLEVTYVDEEDRIRTEVFNLVILSVGLSVPEGAVETARALGMETDRFGFVETDPLDPVLSRPGVYVCGVSADPKDIPETVAQASAAAASAQSLLAEARNTQTTPPLQVEERSLPGEIPRIGVFVCHCGINIAGVVDVEEVARYAQGLPNVVHAENLLFTCSTDSTEKIKNIIREKNLNRVVVASCSPRTHEPLFQDCLKEAGINKYLFEMANIRDQCSWVHGADPQKATEKAKDLVRMAVAKALFLEPLQELPVPVTQRALVLGGGAAGMTAAKNLADQGYFTYLVEMENALGGEARKWLRRHPSGLDVTAALKRLEKDVRHHPQIEVLLESRVLSFEGHTGHFLSRVATPRGPVTLEYGALVVATGGEEYRPREYGYGTDPRVLTQREFHKKMAEDAEAAGRAKRVVMIQCVGSRDEERPYCSRVCCTAAIANALLLKEADPEAQITILYRDIRTFGKRELLYRRAREAGVRFCRYSPEAKPEVVPEEDRILVHVLDQNIGEVLELEADLLVLSAGIVPRRTNQDVAALFKLNTDADGFFMEAHVKLRPLDFANPGLYLCGLAHSPKFLEESIAQAKGAAARAATILSKERLFVGGRVAVVDPARCAVCLTCVRTCPYEVPVVATPTQSLRRAAYIDPAKCQGCGACAAECPSKAIQLQHFTDVQILEKAKAAVC</sequence>
<dbReference type="InterPro" id="IPR039650">
    <property type="entry name" value="HdrA-like"/>
</dbReference>
<accession>A0A1M4YWU2</accession>
<dbReference type="InterPro" id="IPR036188">
    <property type="entry name" value="FAD/NAD-bd_sf"/>
</dbReference>
<name>A0A1M4YWU2_9BACT</name>
<dbReference type="PRINTS" id="PR00469">
    <property type="entry name" value="PNDRDTASEII"/>
</dbReference>
<dbReference type="PRINTS" id="PR00368">
    <property type="entry name" value="FADPNR"/>
</dbReference>
<comment type="similarity">
    <text evidence="2">Belongs to the HdrA family.</text>
</comment>
<dbReference type="NCBIfam" id="NF009410">
    <property type="entry name" value="PRK12771.1"/>
    <property type="match status" value="1"/>
</dbReference>
<dbReference type="InterPro" id="IPR028261">
    <property type="entry name" value="DPD_II"/>
</dbReference>
<dbReference type="Proteomes" id="UP000184076">
    <property type="component" value="Unassembled WGS sequence"/>
</dbReference>
<dbReference type="GO" id="GO:0046872">
    <property type="term" value="F:metal ion binding"/>
    <property type="evidence" value="ECO:0007669"/>
    <property type="project" value="UniProtKB-KW"/>
</dbReference>
<evidence type="ECO:0000313" key="11">
    <source>
        <dbReference type="Proteomes" id="UP000184076"/>
    </source>
</evidence>
<feature type="domain" description="4Fe-4S ferredoxin-type" evidence="9">
    <location>
        <begin position="106"/>
        <end position="136"/>
    </location>
</feature>
<dbReference type="Gene3D" id="3.30.70.20">
    <property type="match status" value="1"/>
</dbReference>
<keyword evidence="4" id="KW-0479">Metal-binding</keyword>
<keyword evidence="8" id="KW-0411">Iron-sulfur</keyword>
<dbReference type="RefSeq" id="WP_073038168.1">
    <property type="nucleotide sequence ID" value="NZ_FQVB01000011.1"/>
</dbReference>
<dbReference type="Pfam" id="PF12831">
    <property type="entry name" value="FAD_oxidored"/>
    <property type="match status" value="1"/>
</dbReference>
<dbReference type="STRING" id="1121391.SAMN02745206_01329"/>
<dbReference type="GO" id="GO:0051539">
    <property type="term" value="F:4 iron, 4 sulfur cluster binding"/>
    <property type="evidence" value="ECO:0007669"/>
    <property type="project" value="UniProtKB-KW"/>
</dbReference>
<keyword evidence="11" id="KW-1185">Reference proteome</keyword>
<evidence type="ECO:0000259" key="9">
    <source>
        <dbReference type="PROSITE" id="PS51379"/>
    </source>
</evidence>
<organism evidence="10 11">
    <name type="scientific">Desulfacinum infernum DSM 9756</name>
    <dbReference type="NCBI Taxonomy" id="1121391"/>
    <lineage>
        <taxon>Bacteria</taxon>
        <taxon>Pseudomonadati</taxon>
        <taxon>Thermodesulfobacteriota</taxon>
        <taxon>Syntrophobacteria</taxon>
        <taxon>Syntrophobacterales</taxon>
        <taxon>Syntrophobacteraceae</taxon>
        <taxon>Desulfacinum</taxon>
    </lineage>
</organism>